<keyword evidence="2" id="KW-0238">DNA-binding</keyword>
<name>A0A1Z4JAP8_LEPBY</name>
<dbReference type="PROSITE" id="PS51063">
    <property type="entry name" value="HTH_CRP_2"/>
    <property type="match status" value="1"/>
</dbReference>
<keyword evidence="1" id="KW-0805">Transcription regulation</keyword>
<gene>
    <name evidence="5" type="ORF">NIES2135_06670</name>
</gene>
<dbReference type="Gene3D" id="2.60.120.10">
    <property type="entry name" value="Jelly Rolls"/>
    <property type="match status" value="1"/>
</dbReference>
<dbReference type="InterPro" id="IPR036390">
    <property type="entry name" value="WH_DNA-bd_sf"/>
</dbReference>
<feature type="domain" description="HTH crp-type" evidence="4">
    <location>
        <begin position="113"/>
        <end position="186"/>
    </location>
</feature>
<reference evidence="5 6" key="1">
    <citation type="submission" date="2017-06" db="EMBL/GenBank/DDBJ databases">
        <title>Genome sequencing of cyanobaciteial culture collection at National Institute for Environmental Studies (NIES).</title>
        <authorList>
            <person name="Hirose Y."/>
            <person name="Shimura Y."/>
            <person name="Fujisawa T."/>
            <person name="Nakamura Y."/>
            <person name="Kawachi M."/>
        </authorList>
    </citation>
    <scope>NUCLEOTIDE SEQUENCE [LARGE SCALE GENOMIC DNA]</scope>
    <source>
        <strain evidence="5 6">NIES-2135</strain>
    </source>
</reference>
<dbReference type="PRINTS" id="PR00034">
    <property type="entry name" value="HTHCRP"/>
</dbReference>
<dbReference type="InterPro" id="IPR018490">
    <property type="entry name" value="cNMP-bd_dom_sf"/>
</dbReference>
<dbReference type="Pfam" id="PF13545">
    <property type="entry name" value="HTH_Crp_2"/>
    <property type="match status" value="1"/>
</dbReference>
<dbReference type="SMART" id="SM00419">
    <property type="entry name" value="HTH_CRP"/>
    <property type="match status" value="1"/>
</dbReference>
<dbReference type="PROSITE" id="PS00042">
    <property type="entry name" value="HTH_CRP_1"/>
    <property type="match status" value="1"/>
</dbReference>
<dbReference type="Proteomes" id="UP000217895">
    <property type="component" value="Chromosome"/>
</dbReference>
<organism evidence="5 6">
    <name type="scientific">Leptolyngbya boryana NIES-2135</name>
    <dbReference type="NCBI Taxonomy" id="1973484"/>
    <lineage>
        <taxon>Bacteria</taxon>
        <taxon>Bacillati</taxon>
        <taxon>Cyanobacteriota</taxon>
        <taxon>Cyanophyceae</taxon>
        <taxon>Leptolyngbyales</taxon>
        <taxon>Leptolyngbyaceae</taxon>
        <taxon>Leptolyngbya group</taxon>
        <taxon>Leptolyngbya</taxon>
    </lineage>
</organism>
<dbReference type="EMBL" id="AP018203">
    <property type="protein sequence ID" value="BAY53855.1"/>
    <property type="molecule type" value="Genomic_DNA"/>
</dbReference>
<protein>
    <submittedName>
        <fullName evidence="5">Crp/Fnr family transcriptional regulator</fullName>
    </submittedName>
</protein>
<evidence type="ECO:0000256" key="1">
    <source>
        <dbReference type="ARBA" id="ARBA00023015"/>
    </source>
</evidence>
<dbReference type="AlphaFoldDB" id="A0A1Z4JAP8"/>
<dbReference type="InterPro" id="IPR014710">
    <property type="entry name" value="RmlC-like_jellyroll"/>
</dbReference>
<evidence type="ECO:0000313" key="6">
    <source>
        <dbReference type="Proteomes" id="UP000217895"/>
    </source>
</evidence>
<evidence type="ECO:0000256" key="2">
    <source>
        <dbReference type="ARBA" id="ARBA00023125"/>
    </source>
</evidence>
<evidence type="ECO:0000256" key="3">
    <source>
        <dbReference type="ARBA" id="ARBA00023163"/>
    </source>
</evidence>
<keyword evidence="6" id="KW-1185">Reference proteome</keyword>
<evidence type="ECO:0000313" key="5">
    <source>
        <dbReference type="EMBL" id="BAY53855.1"/>
    </source>
</evidence>
<dbReference type="InterPro" id="IPR018335">
    <property type="entry name" value="Tscrpt_reg_HTH_Crp-type_CS"/>
</dbReference>
<dbReference type="GO" id="GO:0003677">
    <property type="term" value="F:DNA binding"/>
    <property type="evidence" value="ECO:0007669"/>
    <property type="project" value="UniProtKB-KW"/>
</dbReference>
<dbReference type="GO" id="GO:0003700">
    <property type="term" value="F:DNA-binding transcription factor activity"/>
    <property type="evidence" value="ECO:0007669"/>
    <property type="project" value="InterPro"/>
</dbReference>
<dbReference type="InterPro" id="IPR012318">
    <property type="entry name" value="HTH_CRP"/>
</dbReference>
<accession>A0A1Z4JAP8</accession>
<evidence type="ECO:0000259" key="4">
    <source>
        <dbReference type="PROSITE" id="PS51063"/>
    </source>
</evidence>
<proteinExistence type="predicted"/>
<dbReference type="CDD" id="cd00092">
    <property type="entry name" value="HTH_CRP"/>
    <property type="match status" value="1"/>
</dbReference>
<sequence>MTSLFSSPFSSAVHSHDFGLRSLLDPRFKLWRIESGVARSLTWLEDGTIITLGIWGAGDIVGQALSCVDPYQVECLTKVTATPLSSEQWQPDAALLLSHLQQMEQLAVIRSHRKVDAMMIKLLNWLAKRFGREVEAGNLIDLKLTHQDIADVLGTTRVTVTRILGQFEEQGVIERSLRRIVLRESEAWHYEI</sequence>
<dbReference type="SUPFAM" id="SSF46785">
    <property type="entry name" value="Winged helix' DNA-binding domain"/>
    <property type="match status" value="1"/>
</dbReference>
<dbReference type="SUPFAM" id="SSF51206">
    <property type="entry name" value="cAMP-binding domain-like"/>
    <property type="match status" value="1"/>
</dbReference>
<keyword evidence="3" id="KW-0804">Transcription</keyword>